<dbReference type="STRING" id="1797529.A2570_01750"/>
<sequence length="79" mass="9126">MYTTVDLVYTKINLRQKGGDVLGFLLKCPNCGRLFRAGFMALLMAFKKDCEVEIECPGCHKTFWIKSLREFETENDPDE</sequence>
<dbReference type="Proteomes" id="UP000178570">
    <property type="component" value="Unassembled WGS sequence"/>
</dbReference>
<organism evidence="1 2">
    <name type="scientific">Candidatus Brennerbacteria bacterium RIFOXYD1_FULL_41_16</name>
    <dbReference type="NCBI Taxonomy" id="1797529"/>
    <lineage>
        <taxon>Bacteria</taxon>
        <taxon>Candidatus Brenneribacteriota</taxon>
    </lineage>
</organism>
<comment type="caution">
    <text evidence="1">The sequence shown here is derived from an EMBL/GenBank/DDBJ whole genome shotgun (WGS) entry which is preliminary data.</text>
</comment>
<proteinExistence type="predicted"/>
<reference evidence="1 2" key="1">
    <citation type="journal article" date="2016" name="Nat. Commun.">
        <title>Thousands of microbial genomes shed light on interconnected biogeochemical processes in an aquifer system.</title>
        <authorList>
            <person name="Anantharaman K."/>
            <person name="Brown C.T."/>
            <person name="Hug L.A."/>
            <person name="Sharon I."/>
            <person name="Castelle C.J."/>
            <person name="Probst A.J."/>
            <person name="Thomas B.C."/>
            <person name="Singh A."/>
            <person name="Wilkins M.J."/>
            <person name="Karaoz U."/>
            <person name="Brodie E.L."/>
            <person name="Williams K.H."/>
            <person name="Hubbard S.S."/>
            <person name="Banfield J.F."/>
        </authorList>
    </citation>
    <scope>NUCLEOTIDE SEQUENCE [LARGE SCALE GENOMIC DNA]</scope>
</reference>
<name>A0A1G1XLW7_9BACT</name>
<dbReference type="AlphaFoldDB" id="A0A1G1XLW7"/>
<dbReference type="EMBL" id="MHHY01000002">
    <property type="protein sequence ID" value="OGY41008.1"/>
    <property type="molecule type" value="Genomic_DNA"/>
</dbReference>
<evidence type="ECO:0000313" key="2">
    <source>
        <dbReference type="Proteomes" id="UP000178570"/>
    </source>
</evidence>
<gene>
    <name evidence="1" type="ORF">A2570_01750</name>
</gene>
<protein>
    <submittedName>
        <fullName evidence="1">Uncharacterized protein</fullName>
    </submittedName>
</protein>
<evidence type="ECO:0000313" key="1">
    <source>
        <dbReference type="EMBL" id="OGY41008.1"/>
    </source>
</evidence>
<accession>A0A1G1XLW7</accession>